<dbReference type="AlphaFoldDB" id="A0A9P1KZF3"/>
<evidence type="ECO:0000313" key="1">
    <source>
        <dbReference type="EMBL" id="CEO33232.1"/>
    </source>
</evidence>
<comment type="caution">
    <text evidence="1">The sequence shown here is derived from an EMBL/GenBank/DDBJ whole genome shotgun (WGS) entry which is preliminary data.</text>
</comment>
<name>A0A9P1KZF3_PARSO</name>
<dbReference type="RefSeq" id="WP_057558404.1">
    <property type="nucleotide sequence ID" value="NZ_CDNY01000003.1"/>
</dbReference>
<protein>
    <submittedName>
        <fullName evidence="1">Uncharacterized protein</fullName>
    </submittedName>
</protein>
<sequence>MDKVVPAFEVSLLEPTFSPILDCVELGIDSVLDNEALKSIPMVNLVIGIGRAGQNIHDRNLLKQTLNFIKTFNENKINHEKLEKYKRKINERPKYAEEELGRVLIILNNTVEVKKSQLLAKVFKAYVEETLNWEEFCEISEVITRLFISDLGLLNKIYKSEVQDTSQCLRYQADRLISLGLIDSATKSIVIGNLNNSQTDKYLSINDFGRLFCSLT</sequence>
<dbReference type="EMBL" id="CDNY01000003">
    <property type="protein sequence ID" value="CEO33232.1"/>
    <property type="molecule type" value="Genomic_DNA"/>
</dbReference>
<proteinExistence type="predicted"/>
<evidence type="ECO:0000313" key="2">
    <source>
        <dbReference type="Proteomes" id="UP000049685"/>
    </source>
</evidence>
<dbReference type="Proteomes" id="UP000049685">
    <property type="component" value="Unassembled WGS sequence"/>
</dbReference>
<reference evidence="2" key="1">
    <citation type="submission" date="2015-01" db="EMBL/GenBank/DDBJ databases">
        <authorList>
            <person name="Aslett A.Martin."/>
            <person name="De Silva Nishadi"/>
        </authorList>
    </citation>
    <scope>NUCLEOTIDE SEQUENCE [LARGE SCALE GENOMIC DNA]</scope>
    <source>
        <strain evidence="2">UMC4404</strain>
    </source>
</reference>
<organism evidence="1 2">
    <name type="scientific">Paraclostridium sordellii</name>
    <name type="common">Clostridium sordellii</name>
    <dbReference type="NCBI Taxonomy" id="1505"/>
    <lineage>
        <taxon>Bacteria</taxon>
        <taxon>Bacillati</taxon>
        <taxon>Bacillota</taxon>
        <taxon>Clostridia</taxon>
        <taxon>Peptostreptococcales</taxon>
        <taxon>Peptostreptococcaceae</taxon>
        <taxon>Paraclostridium</taxon>
    </lineage>
</organism>
<accession>A0A9P1KZF3</accession>
<gene>
    <name evidence="1" type="ORF">UMC4404_12121</name>
</gene>